<accession>A0ABQ8A1B7</accession>
<name>A0ABQ8A1B7_BRANA</name>
<evidence type="ECO:0000313" key="2">
    <source>
        <dbReference type="Proteomes" id="UP000824890"/>
    </source>
</evidence>
<evidence type="ECO:0000313" key="1">
    <source>
        <dbReference type="EMBL" id="KAH0886295.1"/>
    </source>
</evidence>
<protein>
    <submittedName>
        <fullName evidence="1">Uncharacterized protein</fullName>
    </submittedName>
</protein>
<sequence>MAVKDNGSEGRQNFNSGVWEKATHKEVYGSDICLEAEGRLKTEVRRLTNIILRRMFCQRLGYGFEDHTERKKTLLSKDLGKVGLNQFFLRNLNPLFLKCLIL</sequence>
<keyword evidence="2" id="KW-1185">Reference proteome</keyword>
<comment type="caution">
    <text evidence="1">The sequence shown here is derived from an EMBL/GenBank/DDBJ whole genome shotgun (WGS) entry which is preliminary data.</text>
</comment>
<proteinExistence type="predicted"/>
<gene>
    <name evidence="1" type="ORF">HID58_062391</name>
</gene>
<dbReference type="Proteomes" id="UP000824890">
    <property type="component" value="Unassembled WGS sequence"/>
</dbReference>
<dbReference type="EMBL" id="JAGKQM010000014">
    <property type="protein sequence ID" value="KAH0886295.1"/>
    <property type="molecule type" value="Genomic_DNA"/>
</dbReference>
<organism evidence="1 2">
    <name type="scientific">Brassica napus</name>
    <name type="common">Rape</name>
    <dbReference type="NCBI Taxonomy" id="3708"/>
    <lineage>
        <taxon>Eukaryota</taxon>
        <taxon>Viridiplantae</taxon>
        <taxon>Streptophyta</taxon>
        <taxon>Embryophyta</taxon>
        <taxon>Tracheophyta</taxon>
        <taxon>Spermatophyta</taxon>
        <taxon>Magnoliopsida</taxon>
        <taxon>eudicotyledons</taxon>
        <taxon>Gunneridae</taxon>
        <taxon>Pentapetalae</taxon>
        <taxon>rosids</taxon>
        <taxon>malvids</taxon>
        <taxon>Brassicales</taxon>
        <taxon>Brassicaceae</taxon>
        <taxon>Brassiceae</taxon>
        <taxon>Brassica</taxon>
    </lineage>
</organism>
<reference evidence="1 2" key="1">
    <citation type="submission" date="2021-05" db="EMBL/GenBank/DDBJ databases">
        <title>Genome Assembly of Synthetic Allotetraploid Brassica napus Reveals Homoeologous Exchanges between Subgenomes.</title>
        <authorList>
            <person name="Davis J.T."/>
        </authorList>
    </citation>
    <scope>NUCLEOTIDE SEQUENCE [LARGE SCALE GENOMIC DNA]</scope>
    <source>
        <strain evidence="2">cv. Da-Ae</strain>
        <tissue evidence="1">Seedling</tissue>
    </source>
</reference>